<dbReference type="SUPFAM" id="SSF53850">
    <property type="entry name" value="Periplasmic binding protein-like II"/>
    <property type="match status" value="1"/>
</dbReference>
<dbReference type="InterPro" id="IPR006059">
    <property type="entry name" value="SBP"/>
</dbReference>
<evidence type="ECO:0000256" key="1">
    <source>
        <dbReference type="ARBA" id="ARBA00008520"/>
    </source>
</evidence>
<dbReference type="PANTHER" id="PTHR43649">
    <property type="entry name" value="ARABINOSE-BINDING PROTEIN-RELATED"/>
    <property type="match status" value="1"/>
</dbReference>
<feature type="non-terminal residue" evidence="5">
    <location>
        <position position="440"/>
    </location>
</feature>
<evidence type="ECO:0000256" key="4">
    <source>
        <dbReference type="SAM" id="Phobius"/>
    </source>
</evidence>
<protein>
    <recommendedName>
        <fullName evidence="6">Extracellular solute-binding protein</fullName>
    </recommendedName>
</protein>
<dbReference type="InterPro" id="IPR050490">
    <property type="entry name" value="Bact_solute-bd_prot1"/>
</dbReference>
<keyword evidence="4" id="KW-0812">Transmembrane</keyword>
<evidence type="ECO:0008006" key="6">
    <source>
        <dbReference type="Google" id="ProtNLM"/>
    </source>
</evidence>
<evidence type="ECO:0000256" key="3">
    <source>
        <dbReference type="ARBA" id="ARBA00022729"/>
    </source>
</evidence>
<keyword evidence="4" id="KW-0472">Membrane</keyword>
<accession>X1GRE3</accession>
<evidence type="ECO:0000313" key="5">
    <source>
        <dbReference type="EMBL" id="GAH47435.1"/>
    </source>
</evidence>
<keyword evidence="2" id="KW-0813">Transport</keyword>
<dbReference type="CDD" id="cd13585">
    <property type="entry name" value="PBP2_TMBP_like"/>
    <property type="match status" value="1"/>
</dbReference>
<keyword evidence="4" id="KW-1133">Transmembrane helix</keyword>
<comment type="similarity">
    <text evidence="1">Belongs to the bacterial solute-binding protein 1 family.</text>
</comment>
<reference evidence="5" key="1">
    <citation type="journal article" date="2014" name="Front. Microbiol.">
        <title>High frequency of phylogenetically diverse reductive dehalogenase-homologous genes in deep subseafloor sedimentary metagenomes.</title>
        <authorList>
            <person name="Kawai M."/>
            <person name="Futagami T."/>
            <person name="Toyoda A."/>
            <person name="Takaki Y."/>
            <person name="Nishi S."/>
            <person name="Hori S."/>
            <person name="Arai W."/>
            <person name="Tsubouchi T."/>
            <person name="Morono Y."/>
            <person name="Uchiyama I."/>
            <person name="Ito T."/>
            <person name="Fujiyama A."/>
            <person name="Inagaki F."/>
            <person name="Takami H."/>
        </authorList>
    </citation>
    <scope>NUCLEOTIDE SEQUENCE</scope>
    <source>
        <strain evidence="5">Expedition CK06-06</strain>
    </source>
</reference>
<comment type="caution">
    <text evidence="5">The sequence shown here is derived from an EMBL/GenBank/DDBJ whole genome shotgun (WGS) entry which is preliminary data.</text>
</comment>
<feature type="non-terminal residue" evidence="5">
    <location>
        <position position="1"/>
    </location>
</feature>
<proteinExistence type="inferred from homology"/>
<gene>
    <name evidence="5" type="ORF">S03H2_12841</name>
</gene>
<dbReference type="EMBL" id="BARU01006529">
    <property type="protein sequence ID" value="GAH47435.1"/>
    <property type="molecule type" value="Genomic_DNA"/>
</dbReference>
<name>X1GRE3_9ZZZZ</name>
<feature type="transmembrane region" description="Helical" evidence="4">
    <location>
        <begin position="12"/>
        <end position="35"/>
    </location>
</feature>
<dbReference type="PANTHER" id="PTHR43649:SF34">
    <property type="entry name" value="ABC TRANSPORTER PERIPLASMIC-BINDING PROTEIN YCJN-RELATED"/>
    <property type="match status" value="1"/>
</dbReference>
<organism evidence="5">
    <name type="scientific">marine sediment metagenome</name>
    <dbReference type="NCBI Taxonomy" id="412755"/>
    <lineage>
        <taxon>unclassified sequences</taxon>
        <taxon>metagenomes</taxon>
        <taxon>ecological metagenomes</taxon>
    </lineage>
</organism>
<sequence>DGMQRKKSRFWVMGLVVGVILIFALGVTGCFAWSLREAAQPYRGQRITAIICHEAPNMAVQQLVPLFEKETGIKVDVETAPLDDINTKLAMMFASQMGTYDVAYIDKAWMGLDAPHLIDIGEFTKQHPELVDPDFDADDFFPILMLKQAAVGGKLLGYPFDVPLFILVYHKEIFEENGLKVPETYEEFRKTAKFLTDNYAPKMYGCILIAKEHYAILTEYAQFLWAFGGTFFDGKGKCSLNSPEAVEALEFYKSLLPIALPGATAFTWGERIDALAAGKAAMSFVAQEGFPMIDDPARSVVAGKLAIAIPPRGPRPLVQDPAKLSFGEWPGLSRSGGSNYIISKYSNNPEAAFLFTQWATSKEVQLIASVGIGGATPTRRSLYRDPDVLAHMKYTGGPSTTRHFPVSKEIIDTTLGFEPVPPAYPEIIDGLYRALSKAMT</sequence>
<dbReference type="AlphaFoldDB" id="X1GRE3"/>
<evidence type="ECO:0000256" key="2">
    <source>
        <dbReference type="ARBA" id="ARBA00022448"/>
    </source>
</evidence>
<dbReference type="Gene3D" id="3.40.190.10">
    <property type="entry name" value="Periplasmic binding protein-like II"/>
    <property type="match status" value="2"/>
</dbReference>
<dbReference type="Pfam" id="PF01547">
    <property type="entry name" value="SBP_bac_1"/>
    <property type="match status" value="1"/>
</dbReference>
<keyword evidence="3" id="KW-0732">Signal</keyword>